<organism evidence="3">
    <name type="scientific">Tanacetum cinerariifolium</name>
    <name type="common">Dalmatian daisy</name>
    <name type="synonym">Chrysanthemum cinerariifolium</name>
    <dbReference type="NCBI Taxonomy" id="118510"/>
    <lineage>
        <taxon>Eukaryota</taxon>
        <taxon>Viridiplantae</taxon>
        <taxon>Streptophyta</taxon>
        <taxon>Embryophyta</taxon>
        <taxon>Tracheophyta</taxon>
        <taxon>Spermatophyta</taxon>
        <taxon>Magnoliopsida</taxon>
        <taxon>eudicotyledons</taxon>
        <taxon>Gunneridae</taxon>
        <taxon>Pentapetalae</taxon>
        <taxon>asterids</taxon>
        <taxon>campanulids</taxon>
        <taxon>Asterales</taxon>
        <taxon>Asteraceae</taxon>
        <taxon>Asteroideae</taxon>
        <taxon>Anthemideae</taxon>
        <taxon>Anthemidinae</taxon>
        <taxon>Tanacetum</taxon>
    </lineage>
</organism>
<dbReference type="AlphaFoldDB" id="A0A699I0F7"/>
<keyword evidence="3" id="KW-0695">RNA-directed DNA polymerase</keyword>
<evidence type="ECO:0000259" key="2">
    <source>
        <dbReference type="Pfam" id="PF24626"/>
    </source>
</evidence>
<feature type="domain" description="Tf2-1-like SH3-like" evidence="2">
    <location>
        <begin position="570"/>
        <end position="620"/>
    </location>
</feature>
<reference evidence="3" key="1">
    <citation type="journal article" date="2019" name="Sci. Rep.">
        <title>Draft genome of Tanacetum cinerariifolium, the natural source of mosquito coil.</title>
        <authorList>
            <person name="Yamashiro T."/>
            <person name="Shiraishi A."/>
            <person name="Satake H."/>
            <person name="Nakayama K."/>
        </authorList>
    </citation>
    <scope>NUCLEOTIDE SEQUENCE</scope>
</reference>
<feature type="compositionally biased region" description="Low complexity" evidence="1">
    <location>
        <begin position="159"/>
        <end position="184"/>
    </location>
</feature>
<dbReference type="PANTHER" id="PTHR45835:SF99">
    <property type="entry name" value="CHROMO DOMAIN-CONTAINING PROTEIN-RELATED"/>
    <property type="match status" value="1"/>
</dbReference>
<dbReference type="Pfam" id="PF24626">
    <property type="entry name" value="SH3_Tf2-1"/>
    <property type="match status" value="1"/>
</dbReference>
<dbReference type="InterPro" id="IPR056924">
    <property type="entry name" value="SH3_Tf2-1"/>
</dbReference>
<dbReference type="InterPro" id="IPR036397">
    <property type="entry name" value="RNaseH_sf"/>
</dbReference>
<dbReference type="GO" id="GO:0003964">
    <property type="term" value="F:RNA-directed DNA polymerase activity"/>
    <property type="evidence" value="ECO:0007669"/>
    <property type="project" value="UniProtKB-KW"/>
</dbReference>
<name>A0A699I0F7_TANCI</name>
<dbReference type="Gene3D" id="3.30.420.10">
    <property type="entry name" value="Ribonuclease H-like superfamily/Ribonuclease H"/>
    <property type="match status" value="1"/>
</dbReference>
<evidence type="ECO:0000256" key="1">
    <source>
        <dbReference type="SAM" id="MobiDB-lite"/>
    </source>
</evidence>
<sequence length="652" mass="74592">MDWLTKYHAVIVCDEKIVRIPYGNEILTIQGDKGDGRSESRLNNISCTKTQKYIQKGCHVFLARITAKKTKKKLEEKRLEDVTIMRDFLKVLPEDLPELLPTEKKKFQILLVVETLEGVGAGRATTSPQGRRTGGRTSRGGGRTRGRSGDQGNGGIDGQGSQVGSQAQVGDQCRNQGNGQNQNGDAINETIQGDVRNVIENNDCRGCTYKELLACNLKEYDDKGGAIVHTRWIEKMKPVQDMSGCRDNQKVKYTARSFVGKDFKTLTREDFYLVNEMQKLETEFWSHAMVEASHAVYTDRFYELDRLVPHLVTPRNKRIERALHPKWLAKVTAIKESKDLTSLSLDELIGNLKVYKVIIKKDFKMVKGKREQNRSLALKAKKESRDEYSSTSDSEDEEYAMAVKEFKKFFKRGGRCSSIKGKILAAQEEASDEFAGLQKGLDEMIKRRDDGALYYLDRIWVPLKGDVRTLIIDKAHKSKYSIHLRVDKMYYDLRDRGSWDVHLQLVEFSYNNSYHSSMRCAPFEALYDRKWRSPIMLVEVGEGQLIGPDLVQETIEWISKIKDRLTAGVVCFGKNGKLAPRFVRPFKVTERISPVAYRLRLLKELNGVHDTFHVSNLKKCLADPILQVPLDEIQVEFCRRTCKNLRDRVQEV</sequence>
<protein>
    <submittedName>
        <fullName evidence="3">Reverse transcriptase domain-containing protein</fullName>
    </submittedName>
</protein>
<comment type="caution">
    <text evidence="3">The sequence shown here is derived from an EMBL/GenBank/DDBJ whole genome shotgun (WGS) entry which is preliminary data.</text>
</comment>
<accession>A0A699I0F7</accession>
<feature type="region of interest" description="Disordered" evidence="1">
    <location>
        <begin position="122"/>
        <end position="186"/>
    </location>
</feature>
<dbReference type="EMBL" id="BKCJ010223460">
    <property type="protein sequence ID" value="GEY92949.1"/>
    <property type="molecule type" value="Genomic_DNA"/>
</dbReference>
<dbReference type="PANTHER" id="PTHR45835">
    <property type="entry name" value="YALI0A06105P"/>
    <property type="match status" value="1"/>
</dbReference>
<gene>
    <name evidence="3" type="ORF">Tci_464923</name>
</gene>
<evidence type="ECO:0000313" key="3">
    <source>
        <dbReference type="EMBL" id="GEY92949.1"/>
    </source>
</evidence>
<dbReference type="GO" id="GO:0003676">
    <property type="term" value="F:nucleic acid binding"/>
    <property type="evidence" value="ECO:0007669"/>
    <property type="project" value="InterPro"/>
</dbReference>
<feature type="compositionally biased region" description="Gly residues" evidence="1">
    <location>
        <begin position="137"/>
        <end position="158"/>
    </location>
</feature>
<proteinExistence type="predicted"/>
<keyword evidence="3" id="KW-0808">Transferase</keyword>
<keyword evidence="3" id="KW-0548">Nucleotidyltransferase</keyword>